<dbReference type="PANTHER" id="PTHR30482:SF5">
    <property type="entry name" value="ABC TRANSPORTER PERMEASE PROTEIN"/>
    <property type="match status" value="1"/>
</dbReference>
<organism evidence="7 8">
    <name type="scientific">Persicimonas caeni</name>
    <dbReference type="NCBI Taxonomy" id="2292766"/>
    <lineage>
        <taxon>Bacteria</taxon>
        <taxon>Deltaproteobacteria</taxon>
        <taxon>Bradymonadales</taxon>
        <taxon>Bradymonadaceae</taxon>
        <taxon>Persicimonas</taxon>
    </lineage>
</organism>
<keyword evidence="2" id="KW-1003">Cell membrane</keyword>
<feature type="transmembrane region" description="Helical" evidence="6">
    <location>
        <begin position="97"/>
        <end position="118"/>
    </location>
</feature>
<feature type="transmembrane region" description="Helical" evidence="6">
    <location>
        <begin position="280"/>
        <end position="307"/>
    </location>
</feature>
<evidence type="ECO:0000256" key="4">
    <source>
        <dbReference type="ARBA" id="ARBA00022989"/>
    </source>
</evidence>
<protein>
    <submittedName>
        <fullName evidence="7">Branched-chain amino acid ABC transporter permease</fullName>
    </submittedName>
</protein>
<evidence type="ECO:0000256" key="1">
    <source>
        <dbReference type="ARBA" id="ARBA00004651"/>
    </source>
</evidence>
<evidence type="ECO:0000313" key="8">
    <source>
        <dbReference type="Proteomes" id="UP000315995"/>
    </source>
</evidence>
<dbReference type="PANTHER" id="PTHR30482">
    <property type="entry name" value="HIGH-AFFINITY BRANCHED-CHAIN AMINO ACID TRANSPORT SYSTEM PERMEASE"/>
    <property type="match status" value="1"/>
</dbReference>
<feature type="transmembrane region" description="Helical" evidence="6">
    <location>
        <begin position="328"/>
        <end position="352"/>
    </location>
</feature>
<dbReference type="OrthoDB" id="9780757at2"/>
<evidence type="ECO:0000256" key="3">
    <source>
        <dbReference type="ARBA" id="ARBA00022692"/>
    </source>
</evidence>
<dbReference type="GO" id="GO:0005886">
    <property type="term" value="C:plasma membrane"/>
    <property type="evidence" value="ECO:0007669"/>
    <property type="project" value="UniProtKB-SubCell"/>
</dbReference>
<feature type="transmembrane region" description="Helical" evidence="6">
    <location>
        <begin position="71"/>
        <end position="91"/>
    </location>
</feature>
<dbReference type="GO" id="GO:0015658">
    <property type="term" value="F:branched-chain amino acid transmembrane transporter activity"/>
    <property type="evidence" value="ECO:0007669"/>
    <property type="project" value="InterPro"/>
</dbReference>
<comment type="subcellular location">
    <subcellularLocation>
        <location evidence="1">Cell membrane</location>
        <topology evidence="1">Multi-pass membrane protein</topology>
    </subcellularLocation>
</comment>
<feature type="transmembrane region" description="Helical" evidence="6">
    <location>
        <begin position="20"/>
        <end position="38"/>
    </location>
</feature>
<feature type="transmembrane region" description="Helical" evidence="6">
    <location>
        <begin position="44"/>
        <end position="64"/>
    </location>
</feature>
<keyword evidence="8" id="KW-1185">Reference proteome</keyword>
<dbReference type="RefSeq" id="WP_141197883.1">
    <property type="nucleotide sequence ID" value="NZ_CP041186.1"/>
</dbReference>
<dbReference type="Pfam" id="PF02653">
    <property type="entry name" value="BPD_transp_2"/>
    <property type="match status" value="1"/>
</dbReference>
<keyword evidence="3 6" id="KW-0812">Transmembrane</keyword>
<keyword evidence="5 6" id="KW-0472">Membrane</keyword>
<dbReference type="Proteomes" id="UP000315995">
    <property type="component" value="Chromosome"/>
</dbReference>
<dbReference type="CDD" id="cd06581">
    <property type="entry name" value="TM_PBP1_LivM_like"/>
    <property type="match status" value="1"/>
</dbReference>
<dbReference type="InterPro" id="IPR043428">
    <property type="entry name" value="LivM-like"/>
</dbReference>
<evidence type="ECO:0000256" key="6">
    <source>
        <dbReference type="SAM" id="Phobius"/>
    </source>
</evidence>
<evidence type="ECO:0000256" key="2">
    <source>
        <dbReference type="ARBA" id="ARBA00022475"/>
    </source>
</evidence>
<gene>
    <name evidence="7" type="ORF">FIV42_11805</name>
</gene>
<dbReference type="EMBL" id="CP041186">
    <property type="protein sequence ID" value="QDG51400.1"/>
    <property type="molecule type" value="Genomic_DNA"/>
</dbReference>
<reference evidence="7 8" key="1">
    <citation type="submission" date="2019-06" db="EMBL/GenBank/DDBJ databases">
        <title>Persicimonas caeni gen. nov., sp. nov., a predatory bacterium isolated from solar saltern.</title>
        <authorList>
            <person name="Wang S."/>
        </authorList>
    </citation>
    <scope>NUCLEOTIDE SEQUENCE [LARGE SCALE GENOMIC DNA]</scope>
    <source>
        <strain evidence="7 8">YN101</strain>
    </source>
</reference>
<feature type="transmembrane region" description="Helical" evidence="6">
    <location>
        <begin position="125"/>
        <end position="145"/>
    </location>
</feature>
<name>A0A4Y6PT29_PERCE</name>
<proteinExistence type="predicted"/>
<evidence type="ECO:0000256" key="5">
    <source>
        <dbReference type="ARBA" id="ARBA00023136"/>
    </source>
</evidence>
<evidence type="ECO:0000313" key="7">
    <source>
        <dbReference type="EMBL" id="QDG51400.1"/>
    </source>
</evidence>
<dbReference type="AlphaFoldDB" id="A0A4Y6PT29"/>
<keyword evidence="4 6" id="KW-1133">Transmembrane helix</keyword>
<accession>A0A5B8Y4Q9</accession>
<accession>A0A4Y6PT29</accession>
<feature type="transmembrane region" description="Helical" evidence="6">
    <location>
        <begin position="241"/>
        <end position="260"/>
    </location>
</feature>
<sequence length="363" mass="38819">MPTKQLVTSYKQDQKLFPDVWHKIGLSLGVIVCLAYPFLAEGQWLTVANLALIAVVGAVGMMILTGFAGQISLGHAAFLAVGAYTVGTLGVHWQVPFWLALPAAGVISAVVGLAIGPFALRLRGLYLAIVTLGLLFLVDHVLLAFPELTGGVSGMSVPMHSWFVSAEEASTFGSFSEAWEVGGFEISFDQKLYFLFLAIAVFAAFTSKNIARSNSGRAMVAVRDHDLAAAVLGVDPGKTKIIAFGISSFFAGIAGAMYAFQQQYITVDPFNLGMSVEYIAIIVLGGIGTTFGAVAGAIAFVVLGPLAELGGEYIPYFNELSGGQQETLLFAGIVIGFLVFEPLGLFGIWLRIKRYFMAWPFRY</sequence>
<dbReference type="InterPro" id="IPR001851">
    <property type="entry name" value="ABC_transp_permease"/>
</dbReference>